<feature type="DNA-binding region" description="H-T-H motif" evidence="2">
    <location>
        <begin position="117"/>
        <end position="136"/>
    </location>
</feature>
<dbReference type="eggNOG" id="COG1309">
    <property type="taxonomic scope" value="Bacteria"/>
</dbReference>
<dbReference type="EMBL" id="ABWK02000010">
    <property type="protein sequence ID" value="EEX69323.1"/>
    <property type="molecule type" value="Genomic_DNA"/>
</dbReference>
<dbReference type="AlphaFoldDB" id="C9KL45"/>
<evidence type="ECO:0000313" key="4">
    <source>
        <dbReference type="EMBL" id="EEX69323.1"/>
    </source>
</evidence>
<dbReference type="InterPro" id="IPR001647">
    <property type="entry name" value="HTH_TetR"/>
</dbReference>
<dbReference type="SUPFAM" id="SSF46689">
    <property type="entry name" value="Homeodomain-like"/>
    <property type="match status" value="1"/>
</dbReference>
<gene>
    <name evidence="4" type="ORF">MITSMUL_03941</name>
</gene>
<dbReference type="PROSITE" id="PS01081">
    <property type="entry name" value="HTH_TETR_1"/>
    <property type="match status" value="1"/>
</dbReference>
<protein>
    <submittedName>
        <fullName evidence="4">Transcriptional regulator, TetR family</fullName>
    </submittedName>
</protein>
<dbReference type="InterPro" id="IPR036271">
    <property type="entry name" value="Tet_transcr_reg_TetR-rel_C_sf"/>
</dbReference>
<keyword evidence="1 2" id="KW-0238">DNA-binding</keyword>
<dbReference type="InterPro" id="IPR050624">
    <property type="entry name" value="HTH-type_Tx_Regulator"/>
</dbReference>
<feature type="domain" description="HTH tetR-type" evidence="3">
    <location>
        <begin position="94"/>
        <end position="154"/>
    </location>
</feature>
<accession>C9KL45</accession>
<dbReference type="PANTHER" id="PTHR43479">
    <property type="entry name" value="ACREF/ENVCD OPERON REPRESSOR-RELATED"/>
    <property type="match status" value="1"/>
</dbReference>
<dbReference type="InterPro" id="IPR023772">
    <property type="entry name" value="DNA-bd_HTH_TetR-type_CS"/>
</dbReference>
<dbReference type="HOGENOM" id="CLU_069356_12_2_9"/>
<evidence type="ECO:0000313" key="5">
    <source>
        <dbReference type="Proteomes" id="UP000003671"/>
    </source>
</evidence>
<dbReference type="Pfam" id="PF00440">
    <property type="entry name" value="TetR_N"/>
    <property type="match status" value="1"/>
</dbReference>
<evidence type="ECO:0000259" key="3">
    <source>
        <dbReference type="PROSITE" id="PS50977"/>
    </source>
</evidence>
<organism evidence="4 5">
    <name type="scientific">Mitsuokella multacida DSM 20544</name>
    <dbReference type="NCBI Taxonomy" id="500635"/>
    <lineage>
        <taxon>Bacteria</taxon>
        <taxon>Bacillati</taxon>
        <taxon>Bacillota</taxon>
        <taxon>Negativicutes</taxon>
        <taxon>Selenomonadales</taxon>
        <taxon>Selenomonadaceae</taxon>
        <taxon>Mitsuokella</taxon>
    </lineage>
</organism>
<reference evidence="4" key="1">
    <citation type="submission" date="2009-09" db="EMBL/GenBank/DDBJ databases">
        <authorList>
            <person name="Weinstock G."/>
            <person name="Sodergren E."/>
            <person name="Clifton S."/>
            <person name="Fulton L."/>
            <person name="Fulton B."/>
            <person name="Courtney L."/>
            <person name="Fronick C."/>
            <person name="Harrison M."/>
            <person name="Strong C."/>
            <person name="Farmer C."/>
            <person name="Delahaunty K."/>
            <person name="Markovic C."/>
            <person name="Hall O."/>
            <person name="Minx P."/>
            <person name="Tomlinson C."/>
            <person name="Mitreva M."/>
            <person name="Nelson J."/>
            <person name="Hou S."/>
            <person name="Wollam A."/>
            <person name="Pepin K.H."/>
            <person name="Johnson M."/>
            <person name="Bhonagiri V."/>
            <person name="Nash W.E."/>
            <person name="Warren W."/>
            <person name="Chinwalla A."/>
            <person name="Mardis E.R."/>
            <person name="Wilson R.K."/>
        </authorList>
    </citation>
    <scope>NUCLEOTIDE SEQUENCE [LARGE SCALE GENOMIC DNA]</scope>
    <source>
        <strain evidence="4">DSM 20544</strain>
    </source>
</reference>
<sequence>MFLLAFIAVNAYYNSILCCLCQHFFRKKSVIAKHGEILGEGEAGYKKMNSIHFSLYKVRVFLYNRRVNDKGNEFLWTGAMDMEEKMGRRERKKLLSRKAILDAAVREFSRKGFKETSVADIMNAADLGIGTFYNYFESKEEILMCLLGRLVDEVDEALAGMRAAKRPSYELLEAGSRITARFLDENRFLLPLFLAAAEHSAKPQAKMPKGMVTPRFKPIFEDILREGQLAGEIRDDVSAELIAEMFHSIYQAAAFSKLSIGFQENVALKTRLLLAGIRKQ</sequence>
<proteinExistence type="predicted"/>
<dbReference type="Proteomes" id="UP000003671">
    <property type="component" value="Unassembled WGS sequence"/>
</dbReference>
<dbReference type="Gene3D" id="1.10.357.10">
    <property type="entry name" value="Tetracycline Repressor, domain 2"/>
    <property type="match status" value="1"/>
</dbReference>
<dbReference type="InterPro" id="IPR009057">
    <property type="entry name" value="Homeodomain-like_sf"/>
</dbReference>
<dbReference type="PROSITE" id="PS50977">
    <property type="entry name" value="HTH_TETR_2"/>
    <property type="match status" value="1"/>
</dbReference>
<dbReference type="PRINTS" id="PR00455">
    <property type="entry name" value="HTHTETR"/>
</dbReference>
<name>C9KL45_9FIRM</name>
<keyword evidence="5" id="KW-1185">Reference proteome</keyword>
<dbReference type="PATRIC" id="fig|500635.8.peg.343"/>
<dbReference type="STRING" id="500635.MITSMUL_03941"/>
<comment type="caution">
    <text evidence="4">The sequence shown here is derived from an EMBL/GenBank/DDBJ whole genome shotgun (WGS) entry which is preliminary data.</text>
</comment>
<dbReference type="PANTHER" id="PTHR43479:SF11">
    <property type="entry name" value="ACREF_ENVCD OPERON REPRESSOR-RELATED"/>
    <property type="match status" value="1"/>
</dbReference>
<evidence type="ECO:0000256" key="2">
    <source>
        <dbReference type="PROSITE-ProRule" id="PRU00335"/>
    </source>
</evidence>
<dbReference type="SUPFAM" id="SSF48498">
    <property type="entry name" value="Tetracyclin repressor-like, C-terminal domain"/>
    <property type="match status" value="1"/>
</dbReference>
<dbReference type="GO" id="GO:0003677">
    <property type="term" value="F:DNA binding"/>
    <property type="evidence" value="ECO:0007669"/>
    <property type="project" value="UniProtKB-UniRule"/>
</dbReference>
<evidence type="ECO:0000256" key="1">
    <source>
        <dbReference type="ARBA" id="ARBA00023125"/>
    </source>
</evidence>